<evidence type="ECO:0000313" key="6">
    <source>
        <dbReference type="EMBL" id="MCK9795418.1"/>
    </source>
</evidence>
<dbReference type="Pfam" id="PF00440">
    <property type="entry name" value="TetR_N"/>
    <property type="match status" value="1"/>
</dbReference>
<dbReference type="PROSITE" id="PS50977">
    <property type="entry name" value="HTH_TETR_2"/>
    <property type="match status" value="1"/>
</dbReference>
<dbReference type="InterPro" id="IPR009057">
    <property type="entry name" value="Homeodomain-like_sf"/>
</dbReference>
<accession>A0ABT0J7E3</accession>
<sequence length="187" mass="19875">MARWEPDARGRMTRAALDLYAEQGFEQTTTAQIARRAGVTERTYFRHFADKREVLFDGSHELEAAVASAITAAPDTADPLDVVGDAVATAVAALEERRELAARRAAVVAATPHLQERELLKLAALRDAAAAALRARGVPEPDASMVAEAGVGAFRVGFDAWIASGQSRPVGDEVRSALAALRAQARG</sequence>
<keyword evidence="1" id="KW-0805">Transcription regulation</keyword>
<evidence type="ECO:0000256" key="4">
    <source>
        <dbReference type="PROSITE-ProRule" id="PRU00335"/>
    </source>
</evidence>
<gene>
    <name evidence="6" type="ORF">M1843_16865</name>
</gene>
<dbReference type="PRINTS" id="PR00455">
    <property type="entry name" value="HTHTETR"/>
</dbReference>
<evidence type="ECO:0000256" key="3">
    <source>
        <dbReference type="ARBA" id="ARBA00023163"/>
    </source>
</evidence>
<keyword evidence="3" id="KW-0804">Transcription</keyword>
<name>A0ABT0J7E3_9MICO</name>
<evidence type="ECO:0000259" key="5">
    <source>
        <dbReference type="PROSITE" id="PS50977"/>
    </source>
</evidence>
<comment type="caution">
    <text evidence="6">The sequence shown here is derived from an EMBL/GenBank/DDBJ whole genome shotgun (WGS) entry which is preliminary data.</text>
</comment>
<dbReference type="InterPro" id="IPR050109">
    <property type="entry name" value="HTH-type_TetR-like_transc_reg"/>
</dbReference>
<keyword evidence="2 4" id="KW-0238">DNA-binding</keyword>
<protein>
    <submittedName>
        <fullName evidence="6">TetR/AcrR family transcriptional regulator</fullName>
    </submittedName>
</protein>
<dbReference type="EMBL" id="JALQCY010000005">
    <property type="protein sequence ID" value="MCK9795418.1"/>
    <property type="molecule type" value="Genomic_DNA"/>
</dbReference>
<proteinExistence type="predicted"/>
<evidence type="ECO:0000256" key="2">
    <source>
        <dbReference type="ARBA" id="ARBA00023125"/>
    </source>
</evidence>
<keyword evidence="7" id="KW-1185">Reference proteome</keyword>
<dbReference type="Gene3D" id="1.10.357.10">
    <property type="entry name" value="Tetracycline Repressor, domain 2"/>
    <property type="match status" value="1"/>
</dbReference>
<reference evidence="6 7" key="1">
    <citation type="submission" date="2022-02" db="EMBL/GenBank/DDBJ databases">
        <title>The car tank lid bacteriome: a reservoir of bacteria with potential in bioremediation of fuel.</title>
        <authorList>
            <person name="Vidal-Verdu A."/>
            <person name="Gomez-Martinez D."/>
            <person name="Latorre-Perez A."/>
            <person name="Pereto J."/>
            <person name="Porcar M."/>
        </authorList>
    </citation>
    <scope>NUCLEOTIDE SEQUENCE [LARGE SCALE GENOMIC DNA]</scope>
    <source>
        <strain evidence="6 7">4D.3</strain>
    </source>
</reference>
<feature type="domain" description="HTH tetR-type" evidence="5">
    <location>
        <begin position="6"/>
        <end position="66"/>
    </location>
</feature>
<dbReference type="PANTHER" id="PTHR30055:SF238">
    <property type="entry name" value="MYCOFACTOCIN BIOSYNTHESIS TRANSCRIPTIONAL REGULATOR MFTR-RELATED"/>
    <property type="match status" value="1"/>
</dbReference>
<dbReference type="Proteomes" id="UP001651050">
    <property type="component" value="Unassembled WGS sequence"/>
</dbReference>
<evidence type="ECO:0000256" key="1">
    <source>
        <dbReference type="ARBA" id="ARBA00023015"/>
    </source>
</evidence>
<dbReference type="SUPFAM" id="SSF46689">
    <property type="entry name" value="Homeodomain-like"/>
    <property type="match status" value="1"/>
</dbReference>
<dbReference type="InterPro" id="IPR001647">
    <property type="entry name" value="HTH_TetR"/>
</dbReference>
<evidence type="ECO:0000313" key="7">
    <source>
        <dbReference type="Proteomes" id="UP001651050"/>
    </source>
</evidence>
<organism evidence="6 7">
    <name type="scientific">Isoptericola peretonis</name>
    <dbReference type="NCBI Taxonomy" id="2918523"/>
    <lineage>
        <taxon>Bacteria</taxon>
        <taxon>Bacillati</taxon>
        <taxon>Actinomycetota</taxon>
        <taxon>Actinomycetes</taxon>
        <taxon>Micrococcales</taxon>
        <taxon>Promicromonosporaceae</taxon>
        <taxon>Isoptericola</taxon>
    </lineage>
</organism>
<feature type="DNA-binding region" description="H-T-H motif" evidence="4">
    <location>
        <begin position="29"/>
        <end position="48"/>
    </location>
</feature>
<dbReference type="PANTHER" id="PTHR30055">
    <property type="entry name" value="HTH-TYPE TRANSCRIPTIONAL REGULATOR RUTR"/>
    <property type="match status" value="1"/>
</dbReference>